<dbReference type="Proteomes" id="UP000431269">
    <property type="component" value="Chromosome"/>
</dbReference>
<keyword evidence="2" id="KW-0378">Hydrolase</keyword>
<dbReference type="PANTHER" id="PTHR21660">
    <property type="entry name" value="THIOESTERASE SUPERFAMILY MEMBER-RELATED"/>
    <property type="match status" value="1"/>
</dbReference>
<gene>
    <name evidence="4" type="ORF">DSM104635_02414</name>
</gene>
<name>A0A6I6MSL1_9CAUL</name>
<dbReference type="AlphaFoldDB" id="A0A6I6MSL1"/>
<protein>
    <submittedName>
        <fullName evidence="4">Acyl-coenzyme A thioesterase PaaI</fullName>
    </submittedName>
</protein>
<comment type="similarity">
    <text evidence="1">Belongs to the thioesterase PaaI family.</text>
</comment>
<accession>A0A6I6MSL1</accession>
<dbReference type="InterPro" id="IPR029069">
    <property type="entry name" value="HotDog_dom_sf"/>
</dbReference>
<dbReference type="SUPFAM" id="SSF54637">
    <property type="entry name" value="Thioesterase/thiol ester dehydrase-isomerase"/>
    <property type="match status" value="1"/>
</dbReference>
<dbReference type="PANTHER" id="PTHR21660:SF1">
    <property type="entry name" value="ACYL-COENZYME A THIOESTERASE 13"/>
    <property type="match status" value="1"/>
</dbReference>
<feature type="domain" description="Thioesterase" evidence="3">
    <location>
        <begin position="50"/>
        <end position="128"/>
    </location>
</feature>
<dbReference type="RefSeq" id="WP_158766411.1">
    <property type="nucleotide sequence ID" value="NZ_CP047045.1"/>
</dbReference>
<evidence type="ECO:0000259" key="3">
    <source>
        <dbReference type="Pfam" id="PF03061"/>
    </source>
</evidence>
<dbReference type="Pfam" id="PF03061">
    <property type="entry name" value="4HBT"/>
    <property type="match status" value="1"/>
</dbReference>
<dbReference type="CDD" id="cd03443">
    <property type="entry name" value="PaaI_thioesterase"/>
    <property type="match status" value="1"/>
</dbReference>
<evidence type="ECO:0000256" key="1">
    <source>
        <dbReference type="ARBA" id="ARBA00008324"/>
    </source>
</evidence>
<dbReference type="GO" id="GO:0047617">
    <property type="term" value="F:fatty acyl-CoA hydrolase activity"/>
    <property type="evidence" value="ECO:0007669"/>
    <property type="project" value="InterPro"/>
</dbReference>
<evidence type="ECO:0000256" key="2">
    <source>
        <dbReference type="ARBA" id="ARBA00022801"/>
    </source>
</evidence>
<dbReference type="Gene3D" id="3.10.129.10">
    <property type="entry name" value="Hotdog Thioesterase"/>
    <property type="match status" value="1"/>
</dbReference>
<organism evidence="4 5">
    <name type="scientific">Terricaulis silvestris</name>
    <dbReference type="NCBI Taxonomy" id="2686094"/>
    <lineage>
        <taxon>Bacteria</taxon>
        <taxon>Pseudomonadati</taxon>
        <taxon>Pseudomonadota</taxon>
        <taxon>Alphaproteobacteria</taxon>
        <taxon>Caulobacterales</taxon>
        <taxon>Caulobacteraceae</taxon>
        <taxon>Terricaulis</taxon>
    </lineage>
</organism>
<dbReference type="InterPro" id="IPR039298">
    <property type="entry name" value="ACOT13"/>
</dbReference>
<sequence length="141" mass="15186">MTDAAPDGFELFTRPSPLMDPWRPLYARTEADRIILGVHLSEPHTNSRATAHGGLIAALADQAMGMSCGVKLKVEQVKVVNLWTTSLAIDYLGAAKVGQWLTFDTTFVRAGKTICYAECDVSADGETVARGRASFRVALAS</sequence>
<dbReference type="EMBL" id="CP047045">
    <property type="protein sequence ID" value="QGZ95564.1"/>
    <property type="molecule type" value="Genomic_DNA"/>
</dbReference>
<evidence type="ECO:0000313" key="4">
    <source>
        <dbReference type="EMBL" id="QGZ95564.1"/>
    </source>
</evidence>
<dbReference type="InterPro" id="IPR006683">
    <property type="entry name" value="Thioestr_dom"/>
</dbReference>
<evidence type="ECO:0000313" key="5">
    <source>
        <dbReference type="Proteomes" id="UP000431269"/>
    </source>
</evidence>
<keyword evidence="5" id="KW-1185">Reference proteome</keyword>
<reference evidence="5" key="1">
    <citation type="submission" date="2019-12" db="EMBL/GenBank/DDBJ databases">
        <title>Complete genome of Terracaulis silvestris 0127_4.</title>
        <authorList>
            <person name="Vieira S."/>
            <person name="Riedel T."/>
            <person name="Sproer C."/>
            <person name="Pascual J."/>
            <person name="Boedeker C."/>
            <person name="Overmann J."/>
        </authorList>
    </citation>
    <scope>NUCLEOTIDE SEQUENCE [LARGE SCALE GENOMIC DNA]</scope>
    <source>
        <strain evidence="5">0127_4</strain>
    </source>
</reference>
<proteinExistence type="inferred from homology"/>
<dbReference type="KEGG" id="tsv:DSM104635_02414"/>